<dbReference type="NCBIfam" id="TIGR00494">
    <property type="entry name" value="crcB"/>
    <property type="match status" value="1"/>
</dbReference>
<comment type="subcellular location">
    <subcellularLocation>
        <location evidence="1 10">Cell membrane</location>
        <topology evidence="1 10">Multi-pass membrane protein</topology>
    </subcellularLocation>
</comment>
<dbReference type="Proteomes" id="UP001500866">
    <property type="component" value="Unassembled WGS sequence"/>
</dbReference>
<keyword evidence="10" id="KW-0406">Ion transport</keyword>
<dbReference type="PANTHER" id="PTHR28259:SF1">
    <property type="entry name" value="FLUORIDE EXPORT PROTEIN 1-RELATED"/>
    <property type="match status" value="1"/>
</dbReference>
<keyword evidence="10" id="KW-0479">Metal-binding</keyword>
<feature type="binding site" evidence="10">
    <location>
        <position position="76"/>
    </location>
    <ligand>
        <name>Na(+)</name>
        <dbReference type="ChEBI" id="CHEBI:29101"/>
        <note>structural</note>
    </ligand>
</feature>
<dbReference type="Pfam" id="PF02537">
    <property type="entry name" value="CRCB"/>
    <property type="match status" value="1"/>
</dbReference>
<gene>
    <name evidence="11" type="primary">crcB_1</name>
    <name evidence="10" type="synonym">crcB</name>
    <name evidence="10" type="synonym">fluC</name>
    <name evidence="11" type="ORF">GCM10009001_01130</name>
</gene>
<keyword evidence="12" id="KW-1185">Reference proteome</keyword>
<accession>A0ABP3QE69</accession>
<dbReference type="InterPro" id="IPR003691">
    <property type="entry name" value="FluC"/>
</dbReference>
<evidence type="ECO:0000256" key="5">
    <source>
        <dbReference type="ARBA" id="ARBA00023136"/>
    </source>
</evidence>
<feature type="transmembrane region" description="Helical" evidence="10">
    <location>
        <begin position="7"/>
        <end position="27"/>
    </location>
</feature>
<dbReference type="PANTHER" id="PTHR28259">
    <property type="entry name" value="FLUORIDE EXPORT PROTEIN 1-RELATED"/>
    <property type="match status" value="1"/>
</dbReference>
<feature type="transmembrane region" description="Helical" evidence="10">
    <location>
        <begin position="33"/>
        <end position="51"/>
    </location>
</feature>
<evidence type="ECO:0000256" key="9">
    <source>
        <dbReference type="ARBA" id="ARBA00049940"/>
    </source>
</evidence>
<keyword evidence="5 10" id="KW-0472">Membrane</keyword>
<dbReference type="EMBL" id="BAAADS010000001">
    <property type="protein sequence ID" value="GAA0589004.1"/>
    <property type="molecule type" value="Genomic_DNA"/>
</dbReference>
<evidence type="ECO:0000256" key="8">
    <source>
        <dbReference type="ARBA" id="ARBA00035585"/>
    </source>
</evidence>
<keyword evidence="4 10" id="KW-1133">Transmembrane helix</keyword>
<evidence type="ECO:0000256" key="6">
    <source>
        <dbReference type="ARBA" id="ARBA00023303"/>
    </source>
</evidence>
<comment type="function">
    <text evidence="9 10">Fluoride-specific ion channel. Important for reducing fluoride concentration in the cell, thus reducing its toxicity.</text>
</comment>
<keyword evidence="6 10" id="KW-0407">Ion channel</keyword>
<evidence type="ECO:0000313" key="11">
    <source>
        <dbReference type="EMBL" id="GAA0589004.1"/>
    </source>
</evidence>
<dbReference type="HAMAP" id="MF_00454">
    <property type="entry name" value="FluC"/>
    <property type="match status" value="1"/>
</dbReference>
<comment type="similarity">
    <text evidence="7 10">Belongs to the fluoride channel Fluc/FEX (TC 1.A.43) family.</text>
</comment>
<comment type="catalytic activity">
    <reaction evidence="8">
        <text>fluoride(in) = fluoride(out)</text>
        <dbReference type="Rhea" id="RHEA:76159"/>
        <dbReference type="ChEBI" id="CHEBI:17051"/>
    </reaction>
    <physiologicalReaction direction="left-to-right" evidence="8">
        <dbReference type="Rhea" id="RHEA:76160"/>
    </physiologicalReaction>
</comment>
<organism evidence="11 12">
    <name type="scientific">Virgibacillus siamensis</name>
    <dbReference type="NCBI Taxonomy" id="480071"/>
    <lineage>
        <taxon>Bacteria</taxon>
        <taxon>Bacillati</taxon>
        <taxon>Bacillota</taxon>
        <taxon>Bacilli</taxon>
        <taxon>Bacillales</taxon>
        <taxon>Bacillaceae</taxon>
        <taxon>Virgibacillus</taxon>
    </lineage>
</organism>
<evidence type="ECO:0000256" key="2">
    <source>
        <dbReference type="ARBA" id="ARBA00022475"/>
    </source>
</evidence>
<comment type="activity regulation">
    <text evidence="10">Na(+) is not transported, but it plays an essential structural role and its presence is essential for fluoride channel function.</text>
</comment>
<sequence length="124" mass="13178">MSIYLAVGIGGMAGAVARYAVSILIVAGSGFPFATLLVNLTGCFLLSFLFNQSKIKSILSRNVFTALGTGLLGSFTTFSTFTIETIKLWHEHPGLAITYSIISVVGGLLFCYAGFRTAGKQVDR</sequence>
<name>A0ABP3QE69_9BACI</name>
<evidence type="ECO:0000256" key="1">
    <source>
        <dbReference type="ARBA" id="ARBA00004651"/>
    </source>
</evidence>
<feature type="binding site" evidence="10">
    <location>
        <position position="73"/>
    </location>
    <ligand>
        <name>Na(+)</name>
        <dbReference type="ChEBI" id="CHEBI:29101"/>
        <note>structural</note>
    </ligand>
</feature>
<protein>
    <recommendedName>
        <fullName evidence="10">Fluoride-specific ion channel FluC</fullName>
    </recommendedName>
</protein>
<keyword evidence="10" id="KW-0813">Transport</keyword>
<proteinExistence type="inferred from homology"/>
<keyword evidence="10" id="KW-0915">Sodium</keyword>
<dbReference type="RefSeq" id="WP_343809286.1">
    <property type="nucleotide sequence ID" value="NZ_BAAADS010000001.1"/>
</dbReference>
<feature type="transmembrane region" description="Helical" evidence="10">
    <location>
        <begin position="95"/>
        <end position="115"/>
    </location>
</feature>
<evidence type="ECO:0000256" key="7">
    <source>
        <dbReference type="ARBA" id="ARBA00035120"/>
    </source>
</evidence>
<evidence type="ECO:0000256" key="10">
    <source>
        <dbReference type="HAMAP-Rule" id="MF_00454"/>
    </source>
</evidence>
<keyword evidence="2 10" id="KW-1003">Cell membrane</keyword>
<evidence type="ECO:0000313" key="12">
    <source>
        <dbReference type="Proteomes" id="UP001500866"/>
    </source>
</evidence>
<evidence type="ECO:0000256" key="3">
    <source>
        <dbReference type="ARBA" id="ARBA00022692"/>
    </source>
</evidence>
<keyword evidence="3 10" id="KW-0812">Transmembrane</keyword>
<feature type="transmembrane region" description="Helical" evidence="10">
    <location>
        <begin position="63"/>
        <end position="83"/>
    </location>
</feature>
<comment type="caution">
    <text evidence="11">The sequence shown here is derived from an EMBL/GenBank/DDBJ whole genome shotgun (WGS) entry which is preliminary data.</text>
</comment>
<reference evidence="12" key="1">
    <citation type="journal article" date="2019" name="Int. J. Syst. Evol. Microbiol.">
        <title>The Global Catalogue of Microorganisms (GCM) 10K type strain sequencing project: providing services to taxonomists for standard genome sequencing and annotation.</title>
        <authorList>
            <consortium name="The Broad Institute Genomics Platform"/>
            <consortium name="The Broad Institute Genome Sequencing Center for Infectious Disease"/>
            <person name="Wu L."/>
            <person name="Ma J."/>
        </authorList>
    </citation>
    <scope>NUCLEOTIDE SEQUENCE [LARGE SCALE GENOMIC DNA]</scope>
    <source>
        <strain evidence="12">JCM 15395</strain>
    </source>
</reference>
<evidence type="ECO:0000256" key="4">
    <source>
        <dbReference type="ARBA" id="ARBA00022989"/>
    </source>
</evidence>